<reference evidence="1 2" key="1">
    <citation type="submission" date="2019-01" db="EMBL/GenBank/DDBJ databases">
        <title>Sequencing of cultivated peanut Arachis hypogaea provides insights into genome evolution and oil improvement.</title>
        <authorList>
            <person name="Chen X."/>
        </authorList>
    </citation>
    <scope>NUCLEOTIDE SEQUENCE [LARGE SCALE GENOMIC DNA]</scope>
    <source>
        <strain evidence="2">cv. Fuhuasheng</strain>
        <tissue evidence="1">Leaves</tissue>
    </source>
</reference>
<dbReference type="EMBL" id="SDMP01000019">
    <property type="protein sequence ID" value="RYQ91782.1"/>
    <property type="molecule type" value="Genomic_DNA"/>
</dbReference>
<accession>A0A444XQ32</accession>
<name>A0A444XQ32_ARAHY</name>
<comment type="caution">
    <text evidence="1">The sequence shown here is derived from an EMBL/GenBank/DDBJ whole genome shotgun (WGS) entry which is preliminary data.</text>
</comment>
<sequence>MSENRVANRRWLAGKLVKKLGRYPSLNHSIPCVHAYALISRINRNPEDFCHHWLTMESYRDIYKYSLIAIPG</sequence>
<proteinExistence type="predicted"/>
<organism evidence="1 2">
    <name type="scientific">Arachis hypogaea</name>
    <name type="common">Peanut</name>
    <dbReference type="NCBI Taxonomy" id="3818"/>
    <lineage>
        <taxon>Eukaryota</taxon>
        <taxon>Viridiplantae</taxon>
        <taxon>Streptophyta</taxon>
        <taxon>Embryophyta</taxon>
        <taxon>Tracheophyta</taxon>
        <taxon>Spermatophyta</taxon>
        <taxon>Magnoliopsida</taxon>
        <taxon>eudicotyledons</taxon>
        <taxon>Gunneridae</taxon>
        <taxon>Pentapetalae</taxon>
        <taxon>rosids</taxon>
        <taxon>fabids</taxon>
        <taxon>Fabales</taxon>
        <taxon>Fabaceae</taxon>
        <taxon>Papilionoideae</taxon>
        <taxon>50 kb inversion clade</taxon>
        <taxon>dalbergioids sensu lato</taxon>
        <taxon>Dalbergieae</taxon>
        <taxon>Pterocarpus clade</taxon>
        <taxon>Arachis</taxon>
    </lineage>
</organism>
<keyword evidence="2" id="KW-1185">Reference proteome</keyword>
<dbReference type="Proteomes" id="UP000289738">
    <property type="component" value="Chromosome B09"/>
</dbReference>
<protein>
    <submittedName>
        <fullName evidence="1">Uncharacterized protein</fullName>
    </submittedName>
</protein>
<evidence type="ECO:0000313" key="1">
    <source>
        <dbReference type="EMBL" id="RYQ91782.1"/>
    </source>
</evidence>
<dbReference type="AlphaFoldDB" id="A0A444XQ32"/>
<evidence type="ECO:0000313" key="2">
    <source>
        <dbReference type="Proteomes" id="UP000289738"/>
    </source>
</evidence>
<gene>
    <name evidence="1" type="ORF">Ahy_B09g097814</name>
</gene>